<protein>
    <submittedName>
        <fullName evidence="3">Tripartite tricarboxylate transporter substrate binding protein</fullName>
    </submittedName>
</protein>
<dbReference type="PANTHER" id="PTHR42928:SF5">
    <property type="entry name" value="BLR1237 PROTEIN"/>
    <property type="match status" value="1"/>
</dbReference>
<accession>A0ABU5ICA0</accession>
<feature type="chain" id="PRO_5047416172" evidence="2">
    <location>
        <begin position="22"/>
        <end position="318"/>
    </location>
</feature>
<dbReference type="RefSeq" id="WP_066340371.1">
    <property type="nucleotide sequence ID" value="NZ_JAXOJX010000011.1"/>
</dbReference>
<evidence type="ECO:0000256" key="2">
    <source>
        <dbReference type="SAM" id="SignalP"/>
    </source>
</evidence>
<dbReference type="Gene3D" id="3.40.190.150">
    <property type="entry name" value="Bordetella uptake gene, domain 1"/>
    <property type="match status" value="1"/>
</dbReference>
<sequence length="318" mass="33303">MIRRTLLAATLCAALPLAAHAQAKSTRIVVSFPPGGPVDFVARVLAEQLGKELGQTVIVDNKAGANGAIGAGEVMRSKADGSTLWITSVGAAAINASLYEKLPYDTIRDFTPVSVIVNNVELLVVSPADPAKDAAEFMANAKKSKNPVTLASSGIGSIPHLAMEQLKDSTKVDLLHVPYKGAAPAITDVMGGQVSAFFGDIPGLITFVRSGKLKPVGIASTKRHPALTEVKTLAEQGIANVDTNNWYALFAPAKTPAATVTALNDAVRRALSQPSVKAKLMDVGAEPAPSTPAELAALLKRDTDKWGKLIQDKKIKVE</sequence>
<dbReference type="Proteomes" id="UP001293718">
    <property type="component" value="Unassembled WGS sequence"/>
</dbReference>
<keyword evidence="2" id="KW-0732">Signal</keyword>
<dbReference type="InterPro" id="IPR042100">
    <property type="entry name" value="Bug_dom1"/>
</dbReference>
<reference evidence="3 4" key="1">
    <citation type="submission" date="2023-11" db="EMBL/GenBank/DDBJ databases">
        <title>Draft genome of Azohydromonas lata strain H1 (DSM1123), a polyhydroxyalkanoate producer.</title>
        <authorList>
            <person name="Traversa D."/>
            <person name="D'Addabbo P."/>
            <person name="Pazzani C."/>
            <person name="Manzari C."/>
            <person name="Chiara M."/>
            <person name="Scrascia M."/>
        </authorList>
    </citation>
    <scope>NUCLEOTIDE SEQUENCE [LARGE SCALE GENOMIC DNA]</scope>
    <source>
        <strain evidence="3 4">H1</strain>
    </source>
</reference>
<comment type="caution">
    <text evidence="3">The sequence shown here is derived from an EMBL/GenBank/DDBJ whole genome shotgun (WGS) entry which is preliminary data.</text>
</comment>
<organism evidence="3 4">
    <name type="scientific">Azohydromonas lata</name>
    <dbReference type="NCBI Taxonomy" id="45677"/>
    <lineage>
        <taxon>Bacteria</taxon>
        <taxon>Pseudomonadati</taxon>
        <taxon>Pseudomonadota</taxon>
        <taxon>Betaproteobacteria</taxon>
        <taxon>Burkholderiales</taxon>
        <taxon>Sphaerotilaceae</taxon>
        <taxon>Azohydromonas</taxon>
    </lineage>
</organism>
<dbReference type="PIRSF" id="PIRSF017082">
    <property type="entry name" value="YflP"/>
    <property type="match status" value="1"/>
</dbReference>
<gene>
    <name evidence="3" type="ORF">SM757_09185</name>
</gene>
<evidence type="ECO:0000256" key="1">
    <source>
        <dbReference type="ARBA" id="ARBA00006987"/>
    </source>
</evidence>
<dbReference type="SUPFAM" id="SSF53850">
    <property type="entry name" value="Periplasmic binding protein-like II"/>
    <property type="match status" value="1"/>
</dbReference>
<feature type="signal peptide" evidence="2">
    <location>
        <begin position="1"/>
        <end position="21"/>
    </location>
</feature>
<dbReference type="Gene3D" id="3.40.190.10">
    <property type="entry name" value="Periplasmic binding protein-like II"/>
    <property type="match status" value="1"/>
</dbReference>
<proteinExistence type="inferred from homology"/>
<evidence type="ECO:0000313" key="3">
    <source>
        <dbReference type="EMBL" id="MDZ5456748.1"/>
    </source>
</evidence>
<dbReference type="InterPro" id="IPR005064">
    <property type="entry name" value="BUG"/>
</dbReference>
<comment type="similarity">
    <text evidence="1">Belongs to the UPF0065 (bug) family.</text>
</comment>
<dbReference type="CDD" id="cd13578">
    <property type="entry name" value="PBP2_Bug27"/>
    <property type="match status" value="1"/>
</dbReference>
<keyword evidence="4" id="KW-1185">Reference proteome</keyword>
<dbReference type="PANTHER" id="PTHR42928">
    <property type="entry name" value="TRICARBOXYLATE-BINDING PROTEIN"/>
    <property type="match status" value="1"/>
</dbReference>
<name>A0ABU5ICA0_9BURK</name>
<dbReference type="EMBL" id="JAXOJX010000011">
    <property type="protein sequence ID" value="MDZ5456748.1"/>
    <property type="molecule type" value="Genomic_DNA"/>
</dbReference>
<evidence type="ECO:0000313" key="4">
    <source>
        <dbReference type="Proteomes" id="UP001293718"/>
    </source>
</evidence>
<dbReference type="Pfam" id="PF03401">
    <property type="entry name" value="TctC"/>
    <property type="match status" value="1"/>
</dbReference>